<protein>
    <recommendedName>
        <fullName evidence="6">Mutator family transposase</fullName>
    </recommendedName>
</protein>
<accession>A0A0F9ZQ50</accession>
<evidence type="ECO:0000313" key="7">
    <source>
        <dbReference type="EMBL" id="KKP46239.1"/>
    </source>
</evidence>
<gene>
    <name evidence="7" type="ORF">UR38_C0013G0024</name>
</gene>
<evidence type="ECO:0000256" key="1">
    <source>
        <dbReference type="ARBA" id="ARBA00002190"/>
    </source>
</evidence>
<dbReference type="AlphaFoldDB" id="A0A0F9ZQ50"/>
<evidence type="ECO:0000256" key="2">
    <source>
        <dbReference type="ARBA" id="ARBA00010961"/>
    </source>
</evidence>
<evidence type="ECO:0000256" key="3">
    <source>
        <dbReference type="ARBA" id="ARBA00022578"/>
    </source>
</evidence>
<dbReference type="GO" id="GO:0006313">
    <property type="term" value="P:DNA transposition"/>
    <property type="evidence" value="ECO:0007669"/>
    <property type="project" value="UniProtKB-UniRule"/>
</dbReference>
<dbReference type="PANTHER" id="PTHR33217:SF7">
    <property type="entry name" value="TRANSPOSASE FOR INSERTION SEQUENCE ELEMENT IS1081"/>
    <property type="match status" value="1"/>
</dbReference>
<dbReference type="EMBL" id="LBOZ01000013">
    <property type="protein sequence ID" value="KKP46239.1"/>
    <property type="molecule type" value="Genomic_DNA"/>
</dbReference>
<dbReference type="GO" id="GO:0004803">
    <property type="term" value="F:transposase activity"/>
    <property type="evidence" value="ECO:0007669"/>
    <property type="project" value="UniProtKB-UniRule"/>
</dbReference>
<evidence type="ECO:0000256" key="5">
    <source>
        <dbReference type="ARBA" id="ARBA00023172"/>
    </source>
</evidence>
<keyword evidence="3 6" id="KW-0815">Transposition</keyword>
<evidence type="ECO:0000313" key="8">
    <source>
        <dbReference type="Proteomes" id="UP000033995"/>
    </source>
</evidence>
<dbReference type="Pfam" id="PF00872">
    <property type="entry name" value="Transposase_mut"/>
    <property type="match status" value="1"/>
</dbReference>
<dbReference type="InterPro" id="IPR001207">
    <property type="entry name" value="Transposase_mutator"/>
</dbReference>
<organism evidence="7 8">
    <name type="scientific">Candidatus Woesebacteria bacterium GW2011_GWA2_33_28</name>
    <dbReference type="NCBI Taxonomy" id="1618561"/>
    <lineage>
        <taxon>Bacteria</taxon>
        <taxon>Candidatus Woeseibacteriota</taxon>
    </lineage>
</organism>
<comment type="similarity">
    <text evidence="2 6">Belongs to the transposase mutator family.</text>
</comment>
<evidence type="ECO:0000256" key="6">
    <source>
        <dbReference type="RuleBase" id="RU365089"/>
    </source>
</evidence>
<dbReference type="GO" id="GO:0003677">
    <property type="term" value="F:DNA binding"/>
    <property type="evidence" value="ECO:0007669"/>
    <property type="project" value="UniProtKB-UniRule"/>
</dbReference>
<keyword evidence="4 6" id="KW-0238">DNA-binding</keyword>
<keyword evidence="6" id="KW-0814">Transposable element</keyword>
<name>A0A0F9ZQ50_9BACT</name>
<proteinExistence type="inferred from homology"/>
<comment type="function">
    <text evidence="1 6">Required for the transposition of the insertion element.</text>
</comment>
<sequence length="301" mass="34967">MKDIVLTHIQGKSFRSIAESAGFSAPTAYRAYLKASKDIPVCIDVTRNYCSRFCGILLVDGKYLKVKGYKKKIPVIYGIDYLTHDIVHFVFGPSENYNLLLKFFSSLKLANYPLQAVVSDDNRNIPEACLKVYPTAIWQLCQNHYKHNLRITLNLANDPTYKPFMRQVETLLSGKLSAEDFKGRARKIYDKYKSDTLLEKIMFDIAKRSGDLTAYTKLHHTPRTTNLIESFNSHLQGRLKTIKGFKNFKHAKYWLNVYFFRRRLKKFTDCEKQFKKLNGTSSLELTLSNIENYKTLLRLIK</sequence>
<reference evidence="7 8" key="1">
    <citation type="journal article" date="2015" name="Nature">
        <title>rRNA introns, odd ribosomes, and small enigmatic genomes across a large radiation of phyla.</title>
        <authorList>
            <person name="Brown C.T."/>
            <person name="Hug L.A."/>
            <person name="Thomas B.C."/>
            <person name="Sharon I."/>
            <person name="Castelle C.J."/>
            <person name="Singh A."/>
            <person name="Wilkins M.J."/>
            <person name="Williams K.H."/>
            <person name="Banfield J.F."/>
        </authorList>
    </citation>
    <scope>NUCLEOTIDE SEQUENCE [LARGE SCALE GENOMIC DNA]</scope>
</reference>
<evidence type="ECO:0000256" key="4">
    <source>
        <dbReference type="ARBA" id="ARBA00023125"/>
    </source>
</evidence>
<dbReference type="Proteomes" id="UP000033995">
    <property type="component" value="Unassembled WGS sequence"/>
</dbReference>
<comment type="caution">
    <text evidence="7">The sequence shown here is derived from an EMBL/GenBank/DDBJ whole genome shotgun (WGS) entry which is preliminary data.</text>
</comment>
<keyword evidence="5 6" id="KW-0233">DNA recombination</keyword>
<dbReference type="PANTHER" id="PTHR33217">
    <property type="entry name" value="TRANSPOSASE FOR INSERTION SEQUENCE ELEMENT IS1081"/>
    <property type="match status" value="1"/>
</dbReference>